<keyword evidence="3 6" id="KW-0349">Heme</keyword>
<dbReference type="Gene3D" id="1.10.630.10">
    <property type="entry name" value="Cytochrome P450"/>
    <property type="match status" value="1"/>
</dbReference>
<dbReference type="InterPro" id="IPR001128">
    <property type="entry name" value="Cyt_P450"/>
</dbReference>
<keyword evidence="8" id="KW-0472">Membrane</keyword>
<evidence type="ECO:0000256" key="8">
    <source>
        <dbReference type="SAM" id="Phobius"/>
    </source>
</evidence>
<evidence type="ECO:0000313" key="10">
    <source>
        <dbReference type="Proteomes" id="UP000472269"/>
    </source>
</evidence>
<evidence type="ECO:0000256" key="1">
    <source>
        <dbReference type="ARBA" id="ARBA00001971"/>
    </source>
</evidence>
<keyword evidence="7" id="KW-0503">Monooxygenase</keyword>
<evidence type="ECO:0000313" key="9">
    <source>
        <dbReference type="Ensembl" id="ENSACUP00000016728.1"/>
    </source>
</evidence>
<keyword evidence="8" id="KW-1133">Transmembrane helix</keyword>
<dbReference type="InterPro" id="IPR002401">
    <property type="entry name" value="Cyt_P450_E_grp-I"/>
</dbReference>
<dbReference type="PANTHER" id="PTHR24300:SF368">
    <property type="entry name" value="CYTOCHROME P450, FAMILY 2, SUBFAMILY AB, POLYPEPTIDE 1"/>
    <property type="match status" value="1"/>
</dbReference>
<evidence type="ECO:0008006" key="11">
    <source>
        <dbReference type="Google" id="ProtNLM"/>
    </source>
</evidence>
<organism evidence="9 10">
    <name type="scientific">Athene cunicularia</name>
    <name type="common">Burrowing owl</name>
    <name type="synonym">Speotyto cunicularia</name>
    <dbReference type="NCBI Taxonomy" id="194338"/>
    <lineage>
        <taxon>Eukaryota</taxon>
        <taxon>Metazoa</taxon>
        <taxon>Chordata</taxon>
        <taxon>Craniata</taxon>
        <taxon>Vertebrata</taxon>
        <taxon>Euteleostomi</taxon>
        <taxon>Archelosauria</taxon>
        <taxon>Archosauria</taxon>
        <taxon>Dinosauria</taxon>
        <taxon>Saurischia</taxon>
        <taxon>Theropoda</taxon>
        <taxon>Coelurosauria</taxon>
        <taxon>Aves</taxon>
        <taxon>Neognathae</taxon>
        <taxon>Neoaves</taxon>
        <taxon>Telluraves</taxon>
        <taxon>Strigiformes</taxon>
        <taxon>Strigidae</taxon>
        <taxon>Athene</taxon>
    </lineage>
</organism>
<dbReference type="AlphaFoldDB" id="A0A663MZB5"/>
<dbReference type="GO" id="GO:0006082">
    <property type="term" value="P:organic acid metabolic process"/>
    <property type="evidence" value="ECO:0007669"/>
    <property type="project" value="TreeGrafter"/>
</dbReference>
<dbReference type="OMA" id="ATIWGRM"/>
<dbReference type="SUPFAM" id="SSF48264">
    <property type="entry name" value="Cytochrome P450"/>
    <property type="match status" value="1"/>
</dbReference>
<accession>A0A663MZB5</accession>
<dbReference type="InterPro" id="IPR050182">
    <property type="entry name" value="Cytochrome_P450_fam2"/>
</dbReference>
<feature type="transmembrane region" description="Helical" evidence="8">
    <location>
        <begin position="6"/>
        <end position="23"/>
    </location>
</feature>
<keyword evidence="10" id="KW-1185">Reference proteome</keyword>
<dbReference type="Pfam" id="PF00067">
    <property type="entry name" value="p450"/>
    <property type="match status" value="2"/>
</dbReference>
<reference evidence="9" key="2">
    <citation type="submission" date="2025-09" db="UniProtKB">
        <authorList>
            <consortium name="Ensembl"/>
        </authorList>
    </citation>
    <scope>IDENTIFICATION</scope>
</reference>
<dbReference type="GO" id="GO:0005737">
    <property type="term" value="C:cytoplasm"/>
    <property type="evidence" value="ECO:0007669"/>
    <property type="project" value="TreeGrafter"/>
</dbReference>
<keyword evidence="8" id="KW-0812">Transmembrane</keyword>
<dbReference type="Ensembl" id="ENSACUT00000017841.1">
    <property type="protein sequence ID" value="ENSACUP00000016728.1"/>
    <property type="gene ID" value="ENSACUG00000011221.1"/>
</dbReference>
<evidence type="ECO:0000256" key="2">
    <source>
        <dbReference type="ARBA" id="ARBA00010617"/>
    </source>
</evidence>
<comment type="similarity">
    <text evidence="2 7">Belongs to the cytochrome P450 family.</text>
</comment>
<dbReference type="FunFam" id="1.10.630.10:FF:000176">
    <property type="entry name" value="Uncharacterized protein"/>
    <property type="match status" value="1"/>
</dbReference>
<comment type="cofactor">
    <cofactor evidence="1 6">
        <name>heme</name>
        <dbReference type="ChEBI" id="CHEBI:30413"/>
    </cofactor>
</comment>
<evidence type="ECO:0000256" key="5">
    <source>
        <dbReference type="ARBA" id="ARBA00023004"/>
    </source>
</evidence>
<name>A0A663MZB5_ATHCN</name>
<evidence type="ECO:0000256" key="6">
    <source>
        <dbReference type="PIRSR" id="PIRSR602401-1"/>
    </source>
</evidence>
<dbReference type="InterPro" id="IPR036396">
    <property type="entry name" value="Cyt_P450_sf"/>
</dbReference>
<reference evidence="9" key="1">
    <citation type="submission" date="2025-08" db="UniProtKB">
        <authorList>
            <consortium name="Ensembl"/>
        </authorList>
    </citation>
    <scope>IDENTIFICATION</scope>
</reference>
<evidence type="ECO:0000256" key="3">
    <source>
        <dbReference type="ARBA" id="ARBA00022617"/>
    </source>
</evidence>
<dbReference type="GO" id="GO:0020037">
    <property type="term" value="F:heme binding"/>
    <property type="evidence" value="ECO:0007669"/>
    <property type="project" value="InterPro"/>
</dbReference>
<dbReference type="PRINTS" id="PR00385">
    <property type="entry name" value="P450"/>
</dbReference>
<keyword evidence="4 6" id="KW-0479">Metal-binding</keyword>
<dbReference type="PRINTS" id="PR00463">
    <property type="entry name" value="EP450I"/>
</dbReference>
<dbReference type="InterPro" id="IPR017972">
    <property type="entry name" value="Cyt_P450_CS"/>
</dbReference>
<feature type="binding site" description="axial binding residue" evidence="6">
    <location>
        <position position="419"/>
    </location>
    <ligand>
        <name>heme</name>
        <dbReference type="ChEBI" id="CHEBI:30413"/>
    </ligand>
    <ligandPart>
        <name>Fe</name>
        <dbReference type="ChEBI" id="CHEBI:18248"/>
    </ligandPart>
</feature>
<dbReference type="GO" id="GO:0005506">
    <property type="term" value="F:iron ion binding"/>
    <property type="evidence" value="ECO:0007669"/>
    <property type="project" value="InterPro"/>
</dbReference>
<gene>
    <name evidence="9" type="primary">LOC113483319</name>
</gene>
<dbReference type="Proteomes" id="UP000472269">
    <property type="component" value="Unplaced"/>
</dbReference>
<dbReference type="GO" id="GO:0016712">
    <property type="term" value="F:oxidoreductase activity, acting on paired donors, with incorporation or reduction of molecular oxygen, reduced flavin or flavoprotein as one donor, and incorporation of one atom of oxygen"/>
    <property type="evidence" value="ECO:0007669"/>
    <property type="project" value="TreeGrafter"/>
</dbReference>
<protein>
    <recommendedName>
        <fullName evidence="11">Cytochrome P450 2J2-like</fullName>
    </recommendedName>
</protein>
<evidence type="ECO:0000256" key="4">
    <source>
        <dbReference type="ARBA" id="ARBA00022723"/>
    </source>
</evidence>
<dbReference type="PROSITE" id="PS00086">
    <property type="entry name" value="CYTOCHROME_P450"/>
    <property type="match status" value="1"/>
</dbReference>
<evidence type="ECO:0000256" key="7">
    <source>
        <dbReference type="RuleBase" id="RU000461"/>
    </source>
</evidence>
<sequence length="473" mass="54467">MLGIAEWFTALVVFLLILQFLKLQWMRTQLPPGPVPLPIIGNLWLLDFKLRRETLIKLTNIYGNIYTLWMGQTPLVVLNGYKAVKDGIVTHAEEVSGRPLTPFYRDMMGEKGIFLTSGHTWKQQRRFGMTIIRSLTLGKNKLEHQIQVEACHLVDTFASTKGKPFDPHTFIVHAIANIICAVVFGHRFSSDDESFSKLIKAVYFVIHFQATIWGRMYDAFPRLMRRLPGPHQKVFAYNEFMHNLVMNEVQTHERQNSGDPQDLIDFYLAQITKVSICDPTSTFNKDNMVQTAVDLLLGGTETTSTTLLWALLYMVQYPEIQGESKHYQTELKHVKWHEKQKIQGFVIEKECSKSITHGKYHLCFFLQGTLVLPNLHSVVYDSEHWATPWKFNPNHFLDLDGNFVNKEAFLPFSAGHRVCLGEQMARVELFIFFTNLLRAFTFQLPEGVKEISLEYILGAILQPHPYKLCAIPC</sequence>
<keyword evidence="7" id="KW-0560">Oxidoreductase</keyword>
<keyword evidence="5 6" id="KW-0408">Iron</keyword>
<dbReference type="PANTHER" id="PTHR24300">
    <property type="entry name" value="CYTOCHROME P450 508A4-RELATED"/>
    <property type="match status" value="1"/>
</dbReference>
<proteinExistence type="inferred from homology"/>
<dbReference type="GO" id="GO:0006805">
    <property type="term" value="P:xenobiotic metabolic process"/>
    <property type="evidence" value="ECO:0007669"/>
    <property type="project" value="TreeGrafter"/>
</dbReference>